<name>A0A9D1NZS6_9FIRM</name>
<dbReference type="EMBL" id="DVOS01000057">
    <property type="protein sequence ID" value="HIV23647.1"/>
    <property type="molecule type" value="Genomic_DNA"/>
</dbReference>
<evidence type="ECO:0000313" key="3">
    <source>
        <dbReference type="Proteomes" id="UP000886889"/>
    </source>
</evidence>
<evidence type="ECO:0008006" key="4">
    <source>
        <dbReference type="Google" id="ProtNLM"/>
    </source>
</evidence>
<keyword evidence="1" id="KW-0472">Membrane</keyword>
<dbReference type="Proteomes" id="UP000886889">
    <property type="component" value="Unassembled WGS sequence"/>
</dbReference>
<keyword evidence="1" id="KW-1133">Transmembrane helix</keyword>
<evidence type="ECO:0000313" key="2">
    <source>
        <dbReference type="EMBL" id="HIV23647.1"/>
    </source>
</evidence>
<dbReference type="Gene3D" id="2.20.28.160">
    <property type="match status" value="1"/>
</dbReference>
<feature type="transmembrane region" description="Helical" evidence="1">
    <location>
        <begin position="21"/>
        <end position="54"/>
    </location>
</feature>
<sequence>MRDKLIRFMAGRYGTDEYSKFLLGTAVALMVLNLFLRIGIINGAVILLLVYVYFRMFSKNIQKRYAENAKYLQLKGRLFGFFRKEKNRARDLKTHHIYKCPNCKQKIRIPRGKGKICITCPKCGTEFIKKS</sequence>
<keyword evidence="1" id="KW-0812">Transmembrane</keyword>
<gene>
    <name evidence="2" type="ORF">IAC80_06875</name>
</gene>
<reference evidence="2" key="1">
    <citation type="submission" date="2020-10" db="EMBL/GenBank/DDBJ databases">
        <authorList>
            <person name="Gilroy R."/>
        </authorList>
    </citation>
    <scope>NUCLEOTIDE SEQUENCE</scope>
    <source>
        <strain evidence="2">ChiBcec6-7307</strain>
    </source>
</reference>
<dbReference type="AlphaFoldDB" id="A0A9D1NZS6"/>
<reference evidence="2" key="2">
    <citation type="journal article" date="2021" name="PeerJ">
        <title>Extensive microbial diversity within the chicken gut microbiome revealed by metagenomics and culture.</title>
        <authorList>
            <person name="Gilroy R."/>
            <person name="Ravi A."/>
            <person name="Getino M."/>
            <person name="Pursley I."/>
            <person name="Horton D.L."/>
            <person name="Alikhan N.F."/>
            <person name="Baker D."/>
            <person name="Gharbi K."/>
            <person name="Hall N."/>
            <person name="Watson M."/>
            <person name="Adriaenssens E.M."/>
            <person name="Foster-Nyarko E."/>
            <person name="Jarju S."/>
            <person name="Secka A."/>
            <person name="Antonio M."/>
            <person name="Oren A."/>
            <person name="Chaudhuri R.R."/>
            <person name="La Ragione R."/>
            <person name="Hildebrand F."/>
            <person name="Pallen M.J."/>
        </authorList>
    </citation>
    <scope>NUCLEOTIDE SEQUENCE</scope>
    <source>
        <strain evidence="2">ChiBcec6-7307</strain>
    </source>
</reference>
<accession>A0A9D1NZS6</accession>
<organism evidence="2 3">
    <name type="scientific">Candidatus Merdiplasma excrementigallinarum</name>
    <dbReference type="NCBI Taxonomy" id="2840864"/>
    <lineage>
        <taxon>Bacteria</taxon>
        <taxon>Bacillati</taxon>
        <taxon>Bacillota</taxon>
        <taxon>Clostridia</taxon>
        <taxon>Lachnospirales</taxon>
        <taxon>Lachnospiraceae</taxon>
        <taxon>Lachnospiraceae incertae sedis</taxon>
        <taxon>Candidatus Merdiplasma</taxon>
    </lineage>
</organism>
<comment type="caution">
    <text evidence="2">The sequence shown here is derived from an EMBL/GenBank/DDBJ whole genome shotgun (WGS) entry which is preliminary data.</text>
</comment>
<protein>
    <recommendedName>
        <fullName evidence="4">Zn-finger containing protein</fullName>
    </recommendedName>
</protein>
<evidence type="ECO:0000256" key="1">
    <source>
        <dbReference type="SAM" id="Phobius"/>
    </source>
</evidence>
<proteinExistence type="predicted"/>